<evidence type="ECO:0000313" key="2">
    <source>
        <dbReference type="Proteomes" id="UP001444146"/>
    </source>
</evidence>
<sequence>MANAPKRTKTSSFLVKIPCPKCSKTAEHSASRVHKSKNLICPFCSTLFIPSEAKVQNA</sequence>
<accession>A0ABV0HJG0</accession>
<dbReference type="RefSeq" id="WP_347795002.1">
    <property type="nucleotide sequence ID" value="NZ_JAYMYY010000003.1"/>
</dbReference>
<dbReference type="Proteomes" id="UP001444146">
    <property type="component" value="Unassembled WGS sequence"/>
</dbReference>
<proteinExistence type="predicted"/>
<dbReference type="NCBIfam" id="NF038384">
    <property type="entry name" value="zinc_YnfU_fam"/>
    <property type="match status" value="1"/>
</dbReference>
<organism evidence="1 2">
    <name type="scientific">Pseudocitrobacter cyperus</name>
    <dbReference type="NCBI Taxonomy" id="3112843"/>
    <lineage>
        <taxon>Bacteria</taxon>
        <taxon>Pseudomonadati</taxon>
        <taxon>Pseudomonadota</taxon>
        <taxon>Gammaproteobacteria</taxon>
        <taxon>Enterobacterales</taxon>
        <taxon>Enterobacteriaceae</taxon>
        <taxon>Pseudocitrobacter</taxon>
    </lineage>
</organism>
<keyword evidence="2" id="KW-1185">Reference proteome</keyword>
<gene>
    <name evidence="1" type="ORF">VSR74_12300</name>
</gene>
<protein>
    <submittedName>
        <fullName evidence="1">YnfU family zinc-binding protein</fullName>
    </submittedName>
</protein>
<dbReference type="Pfam" id="PF23499">
    <property type="entry name" value="YnfU"/>
    <property type="match status" value="1"/>
</dbReference>
<dbReference type="EMBL" id="JAYMYY010000003">
    <property type="protein sequence ID" value="MEO3990594.1"/>
    <property type="molecule type" value="Genomic_DNA"/>
</dbReference>
<name>A0ABV0HJG0_9ENTR</name>
<dbReference type="InterPro" id="IPR057793">
    <property type="entry name" value="YnfU-like"/>
</dbReference>
<evidence type="ECO:0000313" key="1">
    <source>
        <dbReference type="EMBL" id="MEO3990594.1"/>
    </source>
</evidence>
<reference evidence="1 2" key="1">
    <citation type="submission" date="2024-01" db="EMBL/GenBank/DDBJ databases">
        <title>Pseudocitrobacter sp. Endophytic strain Cyp-38L.</title>
        <authorList>
            <person name="Amer M.A."/>
            <person name="Hamed S.M."/>
        </authorList>
    </citation>
    <scope>NUCLEOTIDE SEQUENCE [LARGE SCALE GENOMIC DNA]</scope>
    <source>
        <strain evidence="1 2">Cyp38S</strain>
    </source>
</reference>
<comment type="caution">
    <text evidence="1">The sequence shown here is derived from an EMBL/GenBank/DDBJ whole genome shotgun (WGS) entry which is preliminary data.</text>
</comment>